<accession>A0A8S5SMG6</accession>
<name>A0A8S5SMG6_9CAUD</name>
<proteinExistence type="predicted"/>
<reference evidence="1" key="1">
    <citation type="journal article" date="2021" name="Proc. Natl. Acad. Sci. U.S.A.">
        <title>A Catalog of Tens of Thousands of Viruses from Human Metagenomes Reveals Hidden Associations with Chronic Diseases.</title>
        <authorList>
            <person name="Tisza M.J."/>
            <person name="Buck C.B."/>
        </authorList>
    </citation>
    <scope>NUCLEOTIDE SEQUENCE</scope>
    <source>
        <strain evidence="1">CtIKM86</strain>
    </source>
</reference>
<dbReference type="EMBL" id="BK032631">
    <property type="protein sequence ID" value="DAF52260.1"/>
    <property type="molecule type" value="Genomic_DNA"/>
</dbReference>
<sequence>MFNIDLQSQKKYRESIKYLMRKSVFQFKYQDMSIYVFQNYIFEVTAEGVNKITFDEDVTTQELITESLRRVFKWMNITY</sequence>
<protein>
    <submittedName>
        <fullName evidence="1">Uncharacterized protein</fullName>
    </submittedName>
</protein>
<organism evidence="1">
    <name type="scientific">Podoviridae sp. ctIKM86</name>
    <dbReference type="NCBI Taxonomy" id="2827729"/>
    <lineage>
        <taxon>Viruses</taxon>
        <taxon>Duplodnaviria</taxon>
        <taxon>Heunggongvirae</taxon>
        <taxon>Uroviricota</taxon>
        <taxon>Caudoviricetes</taxon>
    </lineage>
</organism>
<evidence type="ECO:0000313" key="1">
    <source>
        <dbReference type="EMBL" id="DAF52260.1"/>
    </source>
</evidence>